<evidence type="ECO:0000256" key="4">
    <source>
        <dbReference type="ARBA" id="ARBA00022776"/>
    </source>
</evidence>
<comment type="caution">
    <text evidence="14">The sequence shown here is derived from an EMBL/GenBank/DDBJ whole genome shotgun (WGS) entry which is preliminary data.</text>
</comment>
<feature type="compositionally biased region" description="Polar residues" evidence="12">
    <location>
        <begin position="8"/>
        <end position="22"/>
    </location>
</feature>
<evidence type="ECO:0000313" key="14">
    <source>
        <dbReference type="EMBL" id="GEM07879.1"/>
    </source>
</evidence>
<evidence type="ECO:0000256" key="9">
    <source>
        <dbReference type="ARBA" id="ARBA00023328"/>
    </source>
</evidence>
<evidence type="ECO:0000256" key="6">
    <source>
        <dbReference type="ARBA" id="ARBA00023054"/>
    </source>
</evidence>
<evidence type="ECO:0000259" key="13">
    <source>
        <dbReference type="Pfam" id="PF03801"/>
    </source>
</evidence>
<comment type="similarity">
    <text evidence="1 10">Belongs to the NDC80/HEC1 family.</text>
</comment>
<dbReference type="PANTHER" id="PTHR10643:SF2">
    <property type="entry name" value="KINETOCHORE PROTEIN NDC80 HOMOLOG"/>
    <property type="match status" value="1"/>
</dbReference>
<accession>A0A511KBY5</accession>
<gene>
    <name evidence="14" type="ORF">Rt10032_c04g1896</name>
</gene>
<comment type="subcellular location">
    <subcellularLocation>
        <location evidence="10">Chromosome</location>
        <location evidence="10">Centromere</location>
        <location evidence="10">Kinetochore</location>
    </subcellularLocation>
    <subcellularLocation>
        <location evidence="10">Nucleus</location>
    </subcellularLocation>
</comment>
<comment type="subunit">
    <text evidence="10">Component of the NDC80 complex.</text>
</comment>
<dbReference type="GO" id="GO:0051315">
    <property type="term" value="P:attachment of mitotic spindle microtubules to kinetochore"/>
    <property type="evidence" value="ECO:0007669"/>
    <property type="project" value="UniProtKB-UniRule"/>
</dbReference>
<protein>
    <recommendedName>
        <fullName evidence="10">Kinetochore protein NDC80</fullName>
    </recommendedName>
</protein>
<keyword evidence="5 10" id="KW-0995">Kinetochore</keyword>
<dbReference type="Pfam" id="PF03801">
    <property type="entry name" value="Ndc80_HEC"/>
    <property type="match status" value="1"/>
</dbReference>
<evidence type="ECO:0000256" key="10">
    <source>
        <dbReference type="RuleBase" id="RU368072"/>
    </source>
</evidence>
<dbReference type="OrthoDB" id="7459479at2759"/>
<evidence type="ECO:0000256" key="8">
    <source>
        <dbReference type="ARBA" id="ARBA00023306"/>
    </source>
</evidence>
<keyword evidence="6 11" id="KW-0175">Coiled coil</keyword>
<evidence type="ECO:0000256" key="12">
    <source>
        <dbReference type="SAM" id="MobiDB-lite"/>
    </source>
</evidence>
<dbReference type="InterPro" id="IPR005550">
    <property type="entry name" value="Kinetochore_Ndc80"/>
</dbReference>
<sequence length="740" mass="82099">MAERRRTIASNQLPYNQQQVPSSIPRPANTGLRQSLAPQAAGRQSLAPGAFGGSMRGRASMAPSAYSGGAGGGLGDSQLSSSSQPQGSQGAATGSQFSQGYGGPPMTVSRSGHTYSSNMAGSMSVARGQGALRSSLAQPYGLDNVPGTERRTSTFRRSMAASVMATPGGGHIGAPSRHLKSSVDPRNYKTREAREAMNEDILNFCADRQFDLTKEDLKSVTQVKFWQLFDWLVKQYDPQVVFSTVDKTGAKKDQKAVVESIIQVMHACQYPFADKVSKSHLQAPGSASNWPGILAMLHWFVVTVKARETAFLSAASLQVPAPDYRARLAAGEDVMDDAWREYTAKAYQTFLQGGGVAVAGPDGQESYVYPEEEDELRDIVHQQTETLRRRIQTLRDEHDKLAREWQDLSRTPDPMIEFQTRQKKIVKDLAEYEAATIKYKASIQARAMDKQRLEGEIKRLQGEIEAKQAERAQLERVIKGQKLTPMEIQSLNADKDKLGNQIRDAQERYRNAVSRTMSFEVELFDAIEKATTLTAQYEEKAQTLGLLSGPIEGFEDVPFAQEVNGASDNPVPEGLATQVKPALLKLRDRTKHEIREVNNQDVQVEEELTRLAEDVADLREALNQREQEVQVAKTEANRMDDASRREVETSEAELRRLEAQVASISATVDRALIEANHRYEQRNVERMAANQTTNAVRRRNRDALEQAIEQFMSYKEHMNDGTDKLTVLLDEVVASGCLAR</sequence>
<proteinExistence type="inferred from homology"/>
<feature type="coiled-coil region" evidence="11">
    <location>
        <begin position="443"/>
        <end position="515"/>
    </location>
</feature>
<evidence type="ECO:0000313" key="15">
    <source>
        <dbReference type="Proteomes" id="UP000321518"/>
    </source>
</evidence>
<keyword evidence="3 10" id="KW-0132">Cell division</keyword>
<evidence type="ECO:0000256" key="7">
    <source>
        <dbReference type="ARBA" id="ARBA00023242"/>
    </source>
</evidence>
<feature type="coiled-coil region" evidence="11">
    <location>
        <begin position="587"/>
        <end position="674"/>
    </location>
</feature>
<evidence type="ECO:0000256" key="2">
    <source>
        <dbReference type="ARBA" id="ARBA00022454"/>
    </source>
</evidence>
<feature type="coiled-coil region" evidence="11">
    <location>
        <begin position="384"/>
        <end position="411"/>
    </location>
</feature>
<feature type="compositionally biased region" description="Low complexity" evidence="12">
    <location>
        <begin position="76"/>
        <end position="99"/>
    </location>
</feature>
<dbReference type="GO" id="GO:0031262">
    <property type="term" value="C:Ndc80 complex"/>
    <property type="evidence" value="ECO:0007669"/>
    <property type="project" value="UniProtKB-UniRule"/>
</dbReference>
<dbReference type="InterPro" id="IPR038273">
    <property type="entry name" value="Ndc80_sf"/>
</dbReference>
<feature type="region of interest" description="Disordered" evidence="12">
    <location>
        <begin position="1"/>
        <end position="115"/>
    </location>
</feature>
<evidence type="ECO:0000256" key="1">
    <source>
        <dbReference type="ARBA" id="ARBA00007050"/>
    </source>
</evidence>
<keyword evidence="8 10" id="KW-0131">Cell cycle</keyword>
<organism evidence="14 15">
    <name type="scientific">Rhodotorula toruloides</name>
    <name type="common">Yeast</name>
    <name type="synonym">Rhodosporidium toruloides</name>
    <dbReference type="NCBI Taxonomy" id="5286"/>
    <lineage>
        <taxon>Eukaryota</taxon>
        <taxon>Fungi</taxon>
        <taxon>Dikarya</taxon>
        <taxon>Basidiomycota</taxon>
        <taxon>Pucciniomycotina</taxon>
        <taxon>Microbotryomycetes</taxon>
        <taxon>Sporidiobolales</taxon>
        <taxon>Sporidiobolaceae</taxon>
        <taxon>Rhodotorula</taxon>
    </lineage>
</organism>
<dbReference type="PANTHER" id="PTHR10643">
    <property type="entry name" value="KINETOCHORE PROTEIN NDC80"/>
    <property type="match status" value="1"/>
</dbReference>
<evidence type="ECO:0000256" key="11">
    <source>
        <dbReference type="SAM" id="Coils"/>
    </source>
</evidence>
<dbReference type="EMBL" id="BJWK01000004">
    <property type="protein sequence ID" value="GEM07879.1"/>
    <property type="molecule type" value="Genomic_DNA"/>
</dbReference>
<keyword evidence="2 10" id="KW-0158">Chromosome</keyword>
<comment type="function">
    <text evidence="10">Acts as a component of the essential kinetochore-associated NDC80 complex, which is required for chromosome segregation and spindle checkpoint activity.</text>
</comment>
<name>A0A511KBY5_RHOTO</name>
<dbReference type="Proteomes" id="UP000321518">
    <property type="component" value="Unassembled WGS sequence"/>
</dbReference>
<dbReference type="InterPro" id="IPR055260">
    <property type="entry name" value="Ndc80_CH"/>
</dbReference>
<dbReference type="GO" id="GO:0051301">
    <property type="term" value="P:cell division"/>
    <property type="evidence" value="ECO:0007669"/>
    <property type="project" value="UniProtKB-UniRule"/>
</dbReference>
<dbReference type="GO" id="GO:0005634">
    <property type="term" value="C:nucleus"/>
    <property type="evidence" value="ECO:0007669"/>
    <property type="project" value="UniProtKB-SubCell"/>
</dbReference>
<reference evidence="14 15" key="1">
    <citation type="submission" date="2019-07" db="EMBL/GenBank/DDBJ databases">
        <title>Rhodotorula toruloides NBRC10032 genome sequencing.</title>
        <authorList>
            <person name="Shida Y."/>
            <person name="Takaku H."/>
            <person name="Ogasawara W."/>
            <person name="Mori K."/>
        </authorList>
    </citation>
    <scope>NUCLEOTIDE SEQUENCE [LARGE SCALE GENOMIC DNA]</scope>
    <source>
        <strain evidence="14 15">NBRC10032</strain>
    </source>
</reference>
<evidence type="ECO:0000256" key="3">
    <source>
        <dbReference type="ARBA" id="ARBA00022618"/>
    </source>
</evidence>
<keyword evidence="4 10" id="KW-0498">Mitosis</keyword>
<dbReference type="AlphaFoldDB" id="A0A511KBY5"/>
<dbReference type="Gene3D" id="1.10.418.30">
    <property type="entry name" value="Ncd80 complex, Ncd80 subunit"/>
    <property type="match status" value="1"/>
</dbReference>
<evidence type="ECO:0000256" key="5">
    <source>
        <dbReference type="ARBA" id="ARBA00022838"/>
    </source>
</evidence>
<feature type="domain" description="Kinetochore protein Ndc80 CH" evidence="13">
    <location>
        <begin position="151"/>
        <end position="307"/>
    </location>
</feature>
<keyword evidence="7 10" id="KW-0539">Nucleus</keyword>
<keyword evidence="9 10" id="KW-0137">Centromere</keyword>